<protein>
    <recommendedName>
        <fullName evidence="1">Nucleoplasmin-like domain-containing protein</fullName>
    </recommendedName>
</protein>
<evidence type="ECO:0000259" key="1">
    <source>
        <dbReference type="Pfam" id="PF17800"/>
    </source>
</evidence>
<dbReference type="InterPro" id="IPR041232">
    <property type="entry name" value="NPL"/>
</dbReference>
<comment type="caution">
    <text evidence="2">The sequence shown here is derived from an EMBL/GenBank/DDBJ whole genome shotgun (WGS) entry which is preliminary data.</text>
</comment>
<dbReference type="Gene3D" id="2.60.120.340">
    <property type="entry name" value="Nucleoplasmin core domain"/>
    <property type="match status" value="1"/>
</dbReference>
<dbReference type="EMBL" id="JANVFS010000010">
    <property type="protein sequence ID" value="KAJ4486591.1"/>
    <property type="molecule type" value="Genomic_DNA"/>
</dbReference>
<accession>A0A9W9DUA4</accession>
<reference evidence="2" key="2">
    <citation type="journal article" date="2023" name="Proc. Natl. Acad. Sci. U.S.A.">
        <title>A global phylogenomic analysis of the shiitake genus Lentinula.</title>
        <authorList>
            <person name="Sierra-Patev S."/>
            <person name="Min B."/>
            <person name="Naranjo-Ortiz M."/>
            <person name="Looney B."/>
            <person name="Konkel Z."/>
            <person name="Slot J.C."/>
            <person name="Sakamoto Y."/>
            <person name="Steenwyk J.L."/>
            <person name="Rokas A."/>
            <person name="Carro J."/>
            <person name="Camarero S."/>
            <person name="Ferreira P."/>
            <person name="Molpeceres G."/>
            <person name="Ruiz-Duenas F.J."/>
            <person name="Serrano A."/>
            <person name="Henrissat B."/>
            <person name="Drula E."/>
            <person name="Hughes K.W."/>
            <person name="Mata J.L."/>
            <person name="Ishikawa N.K."/>
            <person name="Vargas-Isla R."/>
            <person name="Ushijima S."/>
            <person name="Smith C.A."/>
            <person name="Donoghue J."/>
            <person name="Ahrendt S."/>
            <person name="Andreopoulos W."/>
            <person name="He G."/>
            <person name="LaButti K."/>
            <person name="Lipzen A."/>
            <person name="Ng V."/>
            <person name="Riley R."/>
            <person name="Sandor L."/>
            <person name="Barry K."/>
            <person name="Martinez A.T."/>
            <person name="Xiao Y."/>
            <person name="Gibbons J.G."/>
            <person name="Terashima K."/>
            <person name="Grigoriev I.V."/>
            <person name="Hibbett D."/>
        </authorList>
    </citation>
    <scope>NUCLEOTIDE SEQUENCE</scope>
    <source>
        <strain evidence="2">Sp2 HRB7682 ss15</strain>
    </source>
</reference>
<dbReference type="Proteomes" id="UP001150238">
    <property type="component" value="Unassembled WGS sequence"/>
</dbReference>
<gene>
    <name evidence="2" type="ORF">C8J55DRAFT_558581</name>
</gene>
<name>A0A9W9DUA4_9AGAR</name>
<evidence type="ECO:0000313" key="3">
    <source>
        <dbReference type="Proteomes" id="UP001150238"/>
    </source>
</evidence>
<reference evidence="2" key="1">
    <citation type="submission" date="2022-08" db="EMBL/GenBank/DDBJ databases">
        <authorList>
            <consortium name="DOE Joint Genome Institute"/>
            <person name="Min B."/>
            <person name="Riley R."/>
            <person name="Sierra-Patev S."/>
            <person name="Naranjo-Ortiz M."/>
            <person name="Looney B."/>
            <person name="Konkel Z."/>
            <person name="Slot J.C."/>
            <person name="Sakamoto Y."/>
            <person name="Steenwyk J.L."/>
            <person name="Rokas A."/>
            <person name="Carro J."/>
            <person name="Camarero S."/>
            <person name="Ferreira P."/>
            <person name="Molpeceres G."/>
            <person name="Ruiz-Duenas F.J."/>
            <person name="Serrano A."/>
            <person name="Henrissat B."/>
            <person name="Drula E."/>
            <person name="Hughes K.W."/>
            <person name="Mata J.L."/>
            <person name="Ishikawa N.K."/>
            <person name="Vargas-Isla R."/>
            <person name="Ushijima S."/>
            <person name="Smith C.A."/>
            <person name="Ahrendt S."/>
            <person name="Andreopoulos W."/>
            <person name="He G."/>
            <person name="Labutti K."/>
            <person name="Lipzen A."/>
            <person name="Ng V."/>
            <person name="Sandor L."/>
            <person name="Barry K."/>
            <person name="Martinez A.T."/>
            <person name="Xiao Y."/>
            <person name="Gibbons J.G."/>
            <person name="Terashima K."/>
            <person name="Hibbett D.S."/>
            <person name="Grigoriev I.V."/>
        </authorList>
    </citation>
    <scope>NUCLEOTIDE SEQUENCE</scope>
    <source>
        <strain evidence="2">Sp2 HRB7682 ss15</strain>
    </source>
</reference>
<organism evidence="2 3">
    <name type="scientific">Lentinula lateritia</name>
    <dbReference type="NCBI Taxonomy" id="40482"/>
    <lineage>
        <taxon>Eukaryota</taxon>
        <taxon>Fungi</taxon>
        <taxon>Dikarya</taxon>
        <taxon>Basidiomycota</taxon>
        <taxon>Agaricomycotina</taxon>
        <taxon>Agaricomycetes</taxon>
        <taxon>Agaricomycetidae</taxon>
        <taxon>Agaricales</taxon>
        <taxon>Marasmiineae</taxon>
        <taxon>Omphalotaceae</taxon>
        <taxon>Lentinula</taxon>
    </lineage>
</organism>
<evidence type="ECO:0000313" key="2">
    <source>
        <dbReference type="EMBL" id="KAJ4486591.1"/>
    </source>
</evidence>
<dbReference type="Pfam" id="PF17800">
    <property type="entry name" value="NPL"/>
    <property type="match status" value="1"/>
</dbReference>
<dbReference type="AlphaFoldDB" id="A0A9W9DUA4"/>
<proteinExistence type="predicted"/>
<sequence length="138" mass="15047">MSRSLWARNIDAEGSTQFALSNDICITNVALGVESIIYERTSLTLMTLSPGVVSPQLTIGSLMLDCTDQLSIQLWLEKGKTYILRVRGPNPVSILGYSYNEHNNDVLRNNTPSLKNLTIGNSLDSESIDGTSASMATH</sequence>
<feature type="domain" description="Nucleoplasmin-like" evidence="1">
    <location>
        <begin position="5"/>
        <end position="97"/>
    </location>
</feature>